<evidence type="ECO:0000256" key="2">
    <source>
        <dbReference type="SAM" id="SignalP"/>
    </source>
</evidence>
<name>E4XW58_OIKDI</name>
<keyword evidence="4" id="KW-1185">Reference proteome</keyword>
<feature type="signal peptide" evidence="2">
    <location>
        <begin position="1"/>
        <end position="19"/>
    </location>
</feature>
<feature type="compositionally biased region" description="Low complexity" evidence="1">
    <location>
        <begin position="45"/>
        <end position="61"/>
    </location>
</feature>
<dbReference type="Proteomes" id="UP000001307">
    <property type="component" value="Unassembled WGS sequence"/>
</dbReference>
<feature type="compositionally biased region" description="Low complexity" evidence="1">
    <location>
        <begin position="73"/>
        <end position="118"/>
    </location>
</feature>
<dbReference type="EMBL" id="FN653232">
    <property type="protein sequence ID" value="CBY13907.1"/>
    <property type="molecule type" value="Genomic_DNA"/>
</dbReference>
<dbReference type="AlphaFoldDB" id="E4XW58"/>
<protein>
    <submittedName>
        <fullName evidence="3">Uncharacterized protein</fullName>
    </submittedName>
</protein>
<feature type="region of interest" description="Disordered" evidence="1">
    <location>
        <begin position="32"/>
        <end position="118"/>
    </location>
</feature>
<proteinExistence type="predicted"/>
<reference evidence="3" key="1">
    <citation type="journal article" date="2010" name="Science">
        <title>Plasticity of animal genome architecture unmasked by rapid evolution of a pelagic tunicate.</title>
        <authorList>
            <person name="Denoeud F."/>
            <person name="Henriet S."/>
            <person name="Mungpakdee S."/>
            <person name="Aury J.M."/>
            <person name="Da Silva C."/>
            <person name="Brinkmann H."/>
            <person name="Mikhaleva J."/>
            <person name="Olsen L.C."/>
            <person name="Jubin C."/>
            <person name="Canestro C."/>
            <person name="Bouquet J.M."/>
            <person name="Danks G."/>
            <person name="Poulain J."/>
            <person name="Campsteijn C."/>
            <person name="Adamski M."/>
            <person name="Cross I."/>
            <person name="Yadetie F."/>
            <person name="Muffato M."/>
            <person name="Louis A."/>
            <person name="Butcher S."/>
            <person name="Tsagkogeorga G."/>
            <person name="Konrad A."/>
            <person name="Singh S."/>
            <person name="Jensen M.F."/>
            <person name="Cong E.H."/>
            <person name="Eikeseth-Otteraa H."/>
            <person name="Noel B."/>
            <person name="Anthouard V."/>
            <person name="Porcel B.M."/>
            <person name="Kachouri-Lafond R."/>
            <person name="Nishino A."/>
            <person name="Ugolini M."/>
            <person name="Chourrout P."/>
            <person name="Nishida H."/>
            <person name="Aasland R."/>
            <person name="Huzurbazar S."/>
            <person name="Westhof E."/>
            <person name="Delsuc F."/>
            <person name="Lehrach H."/>
            <person name="Reinhardt R."/>
            <person name="Weissenbach J."/>
            <person name="Roy S.W."/>
            <person name="Artiguenave F."/>
            <person name="Postlethwait J.H."/>
            <person name="Manak J.R."/>
            <person name="Thompson E.M."/>
            <person name="Jaillon O."/>
            <person name="Du Pasquier L."/>
            <person name="Boudinot P."/>
            <person name="Liberles D.A."/>
            <person name="Volff J.N."/>
            <person name="Philippe H."/>
            <person name="Lenhard B."/>
            <person name="Roest Crollius H."/>
            <person name="Wincker P."/>
            <person name="Chourrout D."/>
        </authorList>
    </citation>
    <scope>NUCLEOTIDE SEQUENCE [LARGE SCALE GENOMIC DNA]</scope>
</reference>
<evidence type="ECO:0000313" key="3">
    <source>
        <dbReference type="EMBL" id="CBY13907.1"/>
    </source>
</evidence>
<feature type="chain" id="PRO_5003193391" evidence="2">
    <location>
        <begin position="20"/>
        <end position="320"/>
    </location>
</feature>
<gene>
    <name evidence="3" type="ORF">GSOID_T00006862001</name>
</gene>
<organism evidence="3">
    <name type="scientific">Oikopleura dioica</name>
    <name type="common">Tunicate</name>
    <dbReference type="NCBI Taxonomy" id="34765"/>
    <lineage>
        <taxon>Eukaryota</taxon>
        <taxon>Metazoa</taxon>
        <taxon>Chordata</taxon>
        <taxon>Tunicata</taxon>
        <taxon>Appendicularia</taxon>
        <taxon>Copelata</taxon>
        <taxon>Oikopleuridae</taxon>
        <taxon>Oikopleura</taxon>
    </lineage>
</organism>
<evidence type="ECO:0000256" key="1">
    <source>
        <dbReference type="SAM" id="MobiDB-lite"/>
    </source>
</evidence>
<evidence type="ECO:0000313" key="4">
    <source>
        <dbReference type="Proteomes" id="UP000001307"/>
    </source>
</evidence>
<sequence length="320" mass="34702">MKIAQSLLSSLVVSVASQGAIFFAPEVSPEVRARAPSGGVPSQNRPTFQQRPTQRPTGQRPVFGQRPISQNRPTARPTARPTTRPTAMPTARATTKKTTTTTTEAETTTSTFTTTTTVEETTPKKIVAESTDSVADDGPGDGERLWGNYNSNNYNNQYPQNNQNYNGNQNYGNNAGAGGYAQADPHFMVETLGQPPICFDYDPETLDDLVLFSDPSGLSLVANMFENEKGRKFIESVKIRSPEGASIVISAENGLEEVRLPSADDSVEETGEGFAIGDLKIKSNWNGIHEHHRVHVHGGPAFAIISNTNKKNLEVVCYTS</sequence>
<accession>E4XW58</accession>
<dbReference type="InParanoid" id="E4XW58"/>
<keyword evidence="2" id="KW-0732">Signal</keyword>
<dbReference type="OrthoDB" id="10515919at2759"/>